<name>A0A550CKU8_9AGAR</name>
<dbReference type="AlphaFoldDB" id="A0A550CKU8"/>
<feature type="domain" description="Rho-GAP" evidence="5">
    <location>
        <begin position="463"/>
        <end position="661"/>
    </location>
</feature>
<dbReference type="Gene3D" id="1.10.555.10">
    <property type="entry name" value="Rho GTPase activation protein"/>
    <property type="match status" value="1"/>
</dbReference>
<dbReference type="InterPro" id="IPR001060">
    <property type="entry name" value="FCH_dom"/>
</dbReference>
<dbReference type="GO" id="GO:0007165">
    <property type="term" value="P:signal transduction"/>
    <property type="evidence" value="ECO:0007669"/>
    <property type="project" value="InterPro"/>
</dbReference>
<feature type="region of interest" description="Disordered" evidence="4">
    <location>
        <begin position="1"/>
        <end position="85"/>
    </location>
</feature>
<dbReference type="InterPro" id="IPR000198">
    <property type="entry name" value="RhoGAP_dom"/>
</dbReference>
<evidence type="ECO:0000313" key="8">
    <source>
        <dbReference type="Proteomes" id="UP000320762"/>
    </source>
</evidence>
<dbReference type="Pfam" id="PF00611">
    <property type="entry name" value="FCH"/>
    <property type="match status" value="1"/>
</dbReference>
<dbReference type="PANTHER" id="PTHR23176">
    <property type="entry name" value="RHO/RAC/CDC GTPASE-ACTIVATING PROTEIN"/>
    <property type="match status" value="1"/>
</dbReference>
<dbReference type="Proteomes" id="UP000320762">
    <property type="component" value="Unassembled WGS sequence"/>
</dbReference>
<keyword evidence="1" id="KW-0343">GTPase activation</keyword>
<dbReference type="InterPro" id="IPR031160">
    <property type="entry name" value="F_BAR_dom"/>
</dbReference>
<dbReference type="InterPro" id="IPR027267">
    <property type="entry name" value="AH/BAR_dom_sf"/>
</dbReference>
<feature type="domain" description="F-BAR" evidence="6">
    <location>
        <begin position="92"/>
        <end position="396"/>
    </location>
</feature>
<dbReference type="OrthoDB" id="79452at2759"/>
<comment type="caution">
    <text evidence="7">The sequence shown here is derived from an EMBL/GenBank/DDBJ whole genome shotgun (WGS) entry which is preliminary data.</text>
</comment>
<feature type="compositionally biased region" description="Basic and acidic residues" evidence="4">
    <location>
        <begin position="410"/>
        <end position="420"/>
    </location>
</feature>
<proteinExistence type="predicted"/>
<evidence type="ECO:0000256" key="2">
    <source>
        <dbReference type="PROSITE-ProRule" id="PRU01077"/>
    </source>
</evidence>
<protein>
    <submittedName>
        <fullName evidence="7">Rho GTPase activation protein</fullName>
    </submittedName>
</protein>
<dbReference type="GO" id="GO:0005096">
    <property type="term" value="F:GTPase activator activity"/>
    <property type="evidence" value="ECO:0007669"/>
    <property type="project" value="UniProtKB-KW"/>
</dbReference>
<dbReference type="InterPro" id="IPR050729">
    <property type="entry name" value="Rho-GAP"/>
</dbReference>
<evidence type="ECO:0000256" key="3">
    <source>
        <dbReference type="SAM" id="Coils"/>
    </source>
</evidence>
<dbReference type="SUPFAM" id="SSF48350">
    <property type="entry name" value="GTPase activation domain, GAP"/>
    <property type="match status" value="1"/>
</dbReference>
<dbReference type="EMBL" id="VDMD01000005">
    <property type="protein sequence ID" value="TRM65399.1"/>
    <property type="molecule type" value="Genomic_DNA"/>
</dbReference>
<evidence type="ECO:0000259" key="6">
    <source>
        <dbReference type="PROSITE" id="PS51741"/>
    </source>
</evidence>
<dbReference type="SMART" id="SM00324">
    <property type="entry name" value="RhoGAP"/>
    <property type="match status" value="1"/>
</dbReference>
<gene>
    <name evidence="7" type="ORF">BD626DRAFT_488647</name>
</gene>
<evidence type="ECO:0000313" key="7">
    <source>
        <dbReference type="EMBL" id="TRM65399.1"/>
    </source>
</evidence>
<feature type="region of interest" description="Disordered" evidence="4">
    <location>
        <begin position="410"/>
        <end position="460"/>
    </location>
</feature>
<dbReference type="Pfam" id="PF00620">
    <property type="entry name" value="RhoGAP"/>
    <property type="match status" value="1"/>
</dbReference>
<dbReference type="GO" id="GO:0005737">
    <property type="term" value="C:cytoplasm"/>
    <property type="evidence" value="ECO:0007669"/>
    <property type="project" value="TreeGrafter"/>
</dbReference>
<evidence type="ECO:0000259" key="5">
    <source>
        <dbReference type="PROSITE" id="PS50238"/>
    </source>
</evidence>
<accession>A0A550CKU8</accession>
<reference evidence="7 8" key="1">
    <citation type="journal article" date="2019" name="New Phytol.">
        <title>Comparative genomics reveals unique wood-decay strategies and fruiting body development in the Schizophyllaceae.</title>
        <authorList>
            <person name="Almasi E."/>
            <person name="Sahu N."/>
            <person name="Krizsan K."/>
            <person name="Balint B."/>
            <person name="Kovacs G.M."/>
            <person name="Kiss B."/>
            <person name="Cseklye J."/>
            <person name="Drula E."/>
            <person name="Henrissat B."/>
            <person name="Nagy I."/>
            <person name="Chovatia M."/>
            <person name="Adam C."/>
            <person name="LaButti K."/>
            <person name="Lipzen A."/>
            <person name="Riley R."/>
            <person name="Grigoriev I.V."/>
            <person name="Nagy L.G."/>
        </authorList>
    </citation>
    <scope>NUCLEOTIDE SEQUENCE [LARGE SCALE GENOMIC DNA]</scope>
    <source>
        <strain evidence="7 8">NL-1724</strain>
    </source>
</reference>
<feature type="compositionally biased region" description="Polar residues" evidence="4">
    <location>
        <begin position="437"/>
        <end position="451"/>
    </location>
</feature>
<feature type="coiled-coil region" evidence="3">
    <location>
        <begin position="194"/>
        <end position="257"/>
    </location>
</feature>
<evidence type="ECO:0000256" key="4">
    <source>
        <dbReference type="SAM" id="MobiDB-lite"/>
    </source>
</evidence>
<dbReference type="PROSITE" id="PS50238">
    <property type="entry name" value="RHOGAP"/>
    <property type="match status" value="1"/>
</dbReference>
<dbReference type="PROSITE" id="PS51741">
    <property type="entry name" value="F_BAR"/>
    <property type="match status" value="1"/>
</dbReference>
<keyword evidence="8" id="KW-1185">Reference proteome</keyword>
<keyword evidence="2 3" id="KW-0175">Coiled coil</keyword>
<dbReference type="SUPFAM" id="SSF103657">
    <property type="entry name" value="BAR/IMD domain-like"/>
    <property type="match status" value="1"/>
</dbReference>
<feature type="compositionally biased region" description="Low complexity" evidence="4">
    <location>
        <begin position="42"/>
        <end position="54"/>
    </location>
</feature>
<dbReference type="SMART" id="SM00055">
    <property type="entry name" value="FCH"/>
    <property type="match status" value="1"/>
</dbReference>
<dbReference type="STRING" id="97359.A0A550CKU8"/>
<sequence length="668" mass="74485">MAEEEISGSPGCLSLDQHSDLHTNGSSYERPPMPQQLDSADSSSLPRTTSLSPRRSIDGSIASDNSRWPDGLSTAEDADVRDTSFGGTETATLVDQNFDENVLRALCDLNCGIPLLLDRIKQGMISCREGSSFLKKRAAIEEEYARSMQKLARSTTEAYAMNDGKAGSYVIAWQASVRVHERLAENRLKFSHRLHETSEELLNLSKEVDKSRKLTKDLATRYERALQESEALTEKSKNRLDATSEELERLLLQKEGESFRDNPVQARSGAGGKRVIGKAVAKGGLLLKGKNPGNIQRQEDDVRQRMSAASDAYRKAVTDTQAMRQEYFNFQLPRILRTLKETNDEIDLGIQYHLTRYAFLFESTMLSDGTTLAPTDDDAPTPGLKAAFESIDNRKDFRTFMQNYAYAHNDAKAGPRREGPADEGFLPPLPVHHGDKNNSSSALSTSPNTPNGAPDKGRSTFGVDLAEQMVRDNVEVPRIVEKCCQAIEKYGLRSQGIYRLSGTTSKVQNLRQRLDKDLDSVDLDSQEWSSDINNVASVIKQWLRELPDPLLTYSLRQGFVEAARIENDRLRHIRLHERVNDLPDANYATLKYIMGHLHRITQHSEENAMTMSNLAIVFGPTMFGQMTPSTGADGQVTGGLGDMPCQNLAIETILKHYTDIFVDESEET</sequence>
<organism evidence="7 8">
    <name type="scientific">Schizophyllum amplum</name>
    <dbReference type="NCBI Taxonomy" id="97359"/>
    <lineage>
        <taxon>Eukaryota</taxon>
        <taxon>Fungi</taxon>
        <taxon>Dikarya</taxon>
        <taxon>Basidiomycota</taxon>
        <taxon>Agaricomycotina</taxon>
        <taxon>Agaricomycetes</taxon>
        <taxon>Agaricomycetidae</taxon>
        <taxon>Agaricales</taxon>
        <taxon>Schizophyllaceae</taxon>
        <taxon>Schizophyllum</taxon>
    </lineage>
</organism>
<dbReference type="Gene3D" id="1.20.1270.60">
    <property type="entry name" value="Arfaptin homology (AH) domain/BAR domain"/>
    <property type="match status" value="1"/>
</dbReference>
<evidence type="ECO:0000256" key="1">
    <source>
        <dbReference type="ARBA" id="ARBA00022468"/>
    </source>
</evidence>
<dbReference type="InterPro" id="IPR008936">
    <property type="entry name" value="Rho_GTPase_activation_prot"/>
</dbReference>
<dbReference type="PANTHER" id="PTHR23176:SF134">
    <property type="entry name" value="RHO-TYPE GTPASE-ACTIVATING PROTEIN"/>
    <property type="match status" value="1"/>
</dbReference>